<dbReference type="Pfam" id="PF10324">
    <property type="entry name" value="7TM_GPCR_Srw"/>
    <property type="match status" value="1"/>
</dbReference>
<dbReference type="InterPro" id="IPR019427">
    <property type="entry name" value="7TM_GPCR_serpentine_rcpt_Srw"/>
</dbReference>
<evidence type="ECO:0000256" key="1">
    <source>
        <dbReference type="ARBA" id="ARBA00004370"/>
    </source>
</evidence>
<evidence type="ECO:0000313" key="7">
    <source>
        <dbReference type="Proteomes" id="UP001165740"/>
    </source>
</evidence>
<dbReference type="OrthoDB" id="6276488at2759"/>
<dbReference type="Gene3D" id="1.20.1070.10">
    <property type="entry name" value="Rhodopsin 7-helix transmembrane proteins"/>
    <property type="match status" value="1"/>
</dbReference>
<dbReference type="GO" id="GO:0008528">
    <property type="term" value="F:G protein-coupled peptide receptor activity"/>
    <property type="evidence" value="ECO:0007669"/>
    <property type="project" value="InterPro"/>
</dbReference>
<dbReference type="GeneID" id="106058199"/>
<dbReference type="GO" id="GO:0016020">
    <property type="term" value="C:membrane"/>
    <property type="evidence" value="ECO:0007669"/>
    <property type="project" value="UniProtKB-SubCell"/>
</dbReference>
<dbReference type="RefSeq" id="XP_055892347.1">
    <property type="nucleotide sequence ID" value="XM_056036372.1"/>
</dbReference>
<dbReference type="PANTHER" id="PTHR46641:SF18">
    <property type="entry name" value="G-PROTEIN COUPLED RECEPTORS FAMILY 1 PROFILE DOMAIN-CONTAINING PROTEIN"/>
    <property type="match status" value="1"/>
</dbReference>
<name>A0A9W3AYQ2_BIOGL</name>
<feature type="transmembrane region" description="Helical" evidence="5">
    <location>
        <begin position="206"/>
        <end position="229"/>
    </location>
</feature>
<dbReference type="Proteomes" id="UP001165740">
    <property type="component" value="Chromosome 7"/>
</dbReference>
<evidence type="ECO:0000313" key="8">
    <source>
        <dbReference type="RefSeq" id="XP_055892347.1"/>
    </source>
</evidence>
<feature type="transmembrane region" description="Helical" evidence="5">
    <location>
        <begin position="295"/>
        <end position="320"/>
    </location>
</feature>
<evidence type="ECO:0000256" key="4">
    <source>
        <dbReference type="ARBA" id="ARBA00023136"/>
    </source>
</evidence>
<dbReference type="SUPFAM" id="SSF81321">
    <property type="entry name" value="Family A G protein-coupled receptor-like"/>
    <property type="match status" value="1"/>
</dbReference>
<keyword evidence="4 5" id="KW-0472">Membrane</keyword>
<keyword evidence="2 5" id="KW-0812">Transmembrane</keyword>
<dbReference type="InterPro" id="IPR052954">
    <property type="entry name" value="GPCR-Ligand_Int"/>
</dbReference>
<evidence type="ECO:0000256" key="5">
    <source>
        <dbReference type="SAM" id="Phobius"/>
    </source>
</evidence>
<protein>
    <submittedName>
        <fullName evidence="8">Uncharacterized protein LOC106058199</fullName>
    </submittedName>
</protein>
<evidence type="ECO:0000256" key="2">
    <source>
        <dbReference type="ARBA" id="ARBA00022692"/>
    </source>
</evidence>
<feature type="transmembrane region" description="Helical" evidence="5">
    <location>
        <begin position="146"/>
        <end position="169"/>
    </location>
</feature>
<organism evidence="7 8">
    <name type="scientific">Biomphalaria glabrata</name>
    <name type="common">Bloodfluke planorb</name>
    <name type="synonym">Freshwater snail</name>
    <dbReference type="NCBI Taxonomy" id="6526"/>
    <lineage>
        <taxon>Eukaryota</taxon>
        <taxon>Metazoa</taxon>
        <taxon>Spiralia</taxon>
        <taxon>Lophotrochozoa</taxon>
        <taxon>Mollusca</taxon>
        <taxon>Gastropoda</taxon>
        <taxon>Heterobranchia</taxon>
        <taxon>Euthyneura</taxon>
        <taxon>Panpulmonata</taxon>
        <taxon>Hygrophila</taxon>
        <taxon>Lymnaeoidea</taxon>
        <taxon>Planorbidae</taxon>
        <taxon>Biomphalaria</taxon>
    </lineage>
</organism>
<comment type="subcellular location">
    <subcellularLocation>
        <location evidence="1">Membrane</location>
    </subcellularLocation>
</comment>
<dbReference type="InterPro" id="IPR017452">
    <property type="entry name" value="GPCR_Rhodpsn_7TM"/>
</dbReference>
<feature type="transmembrane region" description="Helical" evidence="5">
    <location>
        <begin position="259"/>
        <end position="283"/>
    </location>
</feature>
<sequence>MNSTLSSLVHPVLDYIVTENLYSYFEVIINLWTLFFLFCFGLVTNVLNALVFIRQGLKDSVNISMMAITFWDLVKCLSGLIHRMYGPLYALSPWLSFCWQNFTYYVEYTPIFAGYVNFSLTAYVSVERCLCVSMPFKVKSIITVKVTLVMVVVISMITFGAFFVVYFLYDIYFVYFPEFNTSLPLFRFSAFYYRAQNVVMPYYNTIAILLPFSSFVVLCACSTITIIYLKKSSKFPGQGTGKISSTSGISIRERKVSKMLLVVIGVKIGNLFPRMICYTAQLIEPEFYTLRHYHYLFMTVTRFLFVLDIVNASATFFIYLNMSSNFQNSFDKLFNIQRTKE</sequence>
<dbReference type="PANTHER" id="PTHR46641">
    <property type="entry name" value="FMRFAMIDE RECEPTOR-RELATED"/>
    <property type="match status" value="1"/>
</dbReference>
<dbReference type="AlphaFoldDB" id="A0A9W3AYQ2"/>
<reference evidence="8" key="1">
    <citation type="submission" date="2025-08" db="UniProtKB">
        <authorList>
            <consortium name="RefSeq"/>
        </authorList>
    </citation>
    <scope>IDENTIFICATION</scope>
</reference>
<feature type="transmembrane region" description="Helical" evidence="5">
    <location>
        <begin position="65"/>
        <end position="85"/>
    </location>
</feature>
<evidence type="ECO:0000256" key="3">
    <source>
        <dbReference type="ARBA" id="ARBA00022989"/>
    </source>
</evidence>
<keyword evidence="3 5" id="KW-1133">Transmembrane helix</keyword>
<proteinExistence type="predicted"/>
<dbReference type="PROSITE" id="PS50262">
    <property type="entry name" value="G_PROTEIN_RECEP_F1_2"/>
    <property type="match status" value="1"/>
</dbReference>
<feature type="transmembrane region" description="Helical" evidence="5">
    <location>
        <begin position="105"/>
        <end position="126"/>
    </location>
</feature>
<keyword evidence="7" id="KW-1185">Reference proteome</keyword>
<feature type="transmembrane region" description="Helical" evidence="5">
    <location>
        <begin position="31"/>
        <end position="53"/>
    </location>
</feature>
<gene>
    <name evidence="8" type="primary">LOC106058199</name>
</gene>
<accession>A0A9W3AYQ2</accession>
<evidence type="ECO:0000259" key="6">
    <source>
        <dbReference type="PROSITE" id="PS50262"/>
    </source>
</evidence>
<feature type="domain" description="G-protein coupled receptors family 1 profile" evidence="6">
    <location>
        <begin position="44"/>
        <end position="319"/>
    </location>
</feature>